<evidence type="ECO:0000313" key="6">
    <source>
        <dbReference type="Proteomes" id="UP000188246"/>
    </source>
</evidence>
<dbReference type="InterPro" id="IPR014284">
    <property type="entry name" value="RNA_pol_sigma-70_dom"/>
</dbReference>
<dbReference type="Gene3D" id="1.10.1740.10">
    <property type="match status" value="1"/>
</dbReference>
<reference evidence="5 6" key="1">
    <citation type="journal article" date="2010" name="Int. J. Syst. Evol. Microbiol.">
        <title>Vagococcus penaei sp. nov., isolated from spoilage microbiota of cooked shrimp (Penaeus vannamei).</title>
        <authorList>
            <person name="Jaffres E."/>
            <person name="Prevost H."/>
            <person name="Rossero A."/>
            <person name="Joffraud J.J."/>
            <person name="Dousset X."/>
        </authorList>
    </citation>
    <scope>NUCLEOTIDE SEQUENCE [LARGE SCALE GENOMIC DNA]</scope>
    <source>
        <strain evidence="5 6">CD276</strain>
    </source>
</reference>
<dbReference type="GO" id="GO:0006352">
    <property type="term" value="P:DNA-templated transcription initiation"/>
    <property type="evidence" value="ECO:0007669"/>
    <property type="project" value="InterPro"/>
</dbReference>
<dbReference type="InterPro" id="IPR013325">
    <property type="entry name" value="RNA_pol_sigma_r2"/>
</dbReference>
<dbReference type="GO" id="GO:0016987">
    <property type="term" value="F:sigma factor activity"/>
    <property type="evidence" value="ECO:0007669"/>
    <property type="project" value="UniProtKB-KW"/>
</dbReference>
<evidence type="ECO:0000256" key="1">
    <source>
        <dbReference type="ARBA" id="ARBA00010641"/>
    </source>
</evidence>
<dbReference type="Pfam" id="PF08281">
    <property type="entry name" value="Sigma70_r4_2"/>
    <property type="match status" value="1"/>
</dbReference>
<evidence type="ECO:0000313" key="5">
    <source>
        <dbReference type="EMBL" id="AQP54004.1"/>
    </source>
</evidence>
<keyword evidence="2" id="KW-0805">Transcription regulation</keyword>
<dbReference type="EMBL" id="CP019609">
    <property type="protein sequence ID" value="AQP54004.1"/>
    <property type="molecule type" value="Genomic_DNA"/>
</dbReference>
<dbReference type="InterPro" id="IPR007627">
    <property type="entry name" value="RNA_pol_sigma70_r2"/>
</dbReference>
<sequence length="179" mass="21645">MRDKQSDKTFFEHLYQDYEQKIFYRAYTILNNKGQAEDITQDVFEQLYVDRKRIRKLNELHLKKYILVIVKNKAIDRYRKNQTQTNYLKDYHTDSESNNNVTDYLDDLLSEDNFDEITQVLDVPYRQVFMYRVFYGLNTKETAMIMNVSEPTIRKQYERAKNKIKSLIGGQNQHDNTKK</sequence>
<dbReference type="InterPro" id="IPR039425">
    <property type="entry name" value="RNA_pol_sigma-70-like"/>
</dbReference>
<dbReference type="Gene3D" id="1.10.10.10">
    <property type="entry name" value="Winged helix-like DNA-binding domain superfamily/Winged helix DNA-binding domain"/>
    <property type="match status" value="1"/>
</dbReference>
<dbReference type="Pfam" id="PF04542">
    <property type="entry name" value="Sigma70_r2"/>
    <property type="match status" value="1"/>
</dbReference>
<name>A0A1Q2D6M9_9ENTE</name>
<dbReference type="STRING" id="633807.BW732_07120"/>
<accession>A0A1Q2D6M9</accession>
<protein>
    <submittedName>
        <fullName evidence="5">Uncharacterized protein</fullName>
    </submittedName>
</protein>
<dbReference type="InterPro" id="IPR013249">
    <property type="entry name" value="RNA_pol_sigma70_r4_t2"/>
</dbReference>
<keyword evidence="6" id="KW-1185">Reference proteome</keyword>
<dbReference type="PANTHER" id="PTHR43133:SF60">
    <property type="entry name" value="RNA POLYMERASE SIGMA FACTOR SIGV"/>
    <property type="match status" value="1"/>
</dbReference>
<evidence type="ECO:0000256" key="2">
    <source>
        <dbReference type="ARBA" id="ARBA00023015"/>
    </source>
</evidence>
<dbReference type="InterPro" id="IPR013324">
    <property type="entry name" value="RNA_pol_sigma_r3/r4-like"/>
</dbReference>
<evidence type="ECO:0000256" key="3">
    <source>
        <dbReference type="ARBA" id="ARBA00023082"/>
    </source>
</evidence>
<evidence type="ECO:0000256" key="4">
    <source>
        <dbReference type="ARBA" id="ARBA00023163"/>
    </source>
</evidence>
<proteinExistence type="inferred from homology"/>
<dbReference type="KEGG" id="vpi:BW732_07120"/>
<dbReference type="SUPFAM" id="SSF88946">
    <property type="entry name" value="Sigma2 domain of RNA polymerase sigma factors"/>
    <property type="match status" value="1"/>
</dbReference>
<dbReference type="GO" id="GO:0003677">
    <property type="term" value="F:DNA binding"/>
    <property type="evidence" value="ECO:0007669"/>
    <property type="project" value="InterPro"/>
</dbReference>
<dbReference type="SUPFAM" id="SSF88659">
    <property type="entry name" value="Sigma3 and sigma4 domains of RNA polymerase sigma factors"/>
    <property type="match status" value="1"/>
</dbReference>
<dbReference type="NCBIfam" id="TIGR02937">
    <property type="entry name" value="sigma70-ECF"/>
    <property type="match status" value="1"/>
</dbReference>
<dbReference type="Proteomes" id="UP000188246">
    <property type="component" value="Chromosome"/>
</dbReference>
<keyword evidence="4" id="KW-0804">Transcription</keyword>
<gene>
    <name evidence="5" type="ORF">BW732_07120</name>
</gene>
<dbReference type="OrthoDB" id="9794508at2"/>
<dbReference type="PANTHER" id="PTHR43133">
    <property type="entry name" value="RNA POLYMERASE ECF-TYPE SIGMA FACTO"/>
    <property type="match status" value="1"/>
</dbReference>
<dbReference type="AlphaFoldDB" id="A0A1Q2D6M9"/>
<dbReference type="InterPro" id="IPR036388">
    <property type="entry name" value="WH-like_DNA-bd_sf"/>
</dbReference>
<keyword evidence="3" id="KW-0731">Sigma factor</keyword>
<comment type="similarity">
    <text evidence="1">Belongs to the sigma-70 factor family. ECF subfamily.</text>
</comment>
<dbReference type="RefSeq" id="WP_077276082.1">
    <property type="nucleotide sequence ID" value="NZ_CP019609.1"/>
</dbReference>
<organism evidence="5 6">
    <name type="scientific">Vagococcus penaei</name>
    <dbReference type="NCBI Taxonomy" id="633807"/>
    <lineage>
        <taxon>Bacteria</taxon>
        <taxon>Bacillati</taxon>
        <taxon>Bacillota</taxon>
        <taxon>Bacilli</taxon>
        <taxon>Lactobacillales</taxon>
        <taxon>Enterococcaceae</taxon>
        <taxon>Vagococcus</taxon>
    </lineage>
</organism>